<comment type="caution">
    <text evidence="1">The sequence shown here is derived from an EMBL/GenBank/DDBJ whole genome shotgun (WGS) entry which is preliminary data.</text>
</comment>
<sequence>MMMGNPIVPGSVTWMILDEMPKLAQEKGNSAQHLNDVLVDNLMTHGVAKDSHGVDNVQGKSVNELSNTLNIGGDYREHSSIEALDILKHIFDELSEVPSKVVSSLREPLDLECLQDDLDMRPKPTQSIFAGRPLIGGASSSKVRVNMCRTTGPSTIVLSERPQVHRAREHHLEQKKSIGS</sequence>
<keyword evidence="2" id="KW-1185">Reference proteome</keyword>
<dbReference type="AlphaFoldDB" id="A0ABD3ANA5"/>
<name>A0ABD3ANA5_9GENT</name>
<accession>A0ABD3ANA5</accession>
<evidence type="ECO:0000313" key="2">
    <source>
        <dbReference type="Proteomes" id="UP001630127"/>
    </source>
</evidence>
<reference evidence="1 2" key="1">
    <citation type="submission" date="2024-11" db="EMBL/GenBank/DDBJ databases">
        <title>A near-complete genome assembly of Cinchona calisaya.</title>
        <authorList>
            <person name="Lian D.C."/>
            <person name="Zhao X.W."/>
            <person name="Wei L."/>
        </authorList>
    </citation>
    <scope>NUCLEOTIDE SEQUENCE [LARGE SCALE GENOMIC DNA]</scope>
    <source>
        <tissue evidence="1">Nenye</tissue>
    </source>
</reference>
<dbReference type="EMBL" id="JBJUIK010000003">
    <property type="protein sequence ID" value="KAL3532661.1"/>
    <property type="molecule type" value="Genomic_DNA"/>
</dbReference>
<evidence type="ECO:0000313" key="1">
    <source>
        <dbReference type="EMBL" id="KAL3532661.1"/>
    </source>
</evidence>
<organism evidence="1 2">
    <name type="scientific">Cinchona calisaya</name>
    <dbReference type="NCBI Taxonomy" id="153742"/>
    <lineage>
        <taxon>Eukaryota</taxon>
        <taxon>Viridiplantae</taxon>
        <taxon>Streptophyta</taxon>
        <taxon>Embryophyta</taxon>
        <taxon>Tracheophyta</taxon>
        <taxon>Spermatophyta</taxon>
        <taxon>Magnoliopsida</taxon>
        <taxon>eudicotyledons</taxon>
        <taxon>Gunneridae</taxon>
        <taxon>Pentapetalae</taxon>
        <taxon>asterids</taxon>
        <taxon>lamiids</taxon>
        <taxon>Gentianales</taxon>
        <taxon>Rubiaceae</taxon>
        <taxon>Cinchonoideae</taxon>
        <taxon>Cinchoneae</taxon>
        <taxon>Cinchona</taxon>
    </lineage>
</organism>
<gene>
    <name evidence="1" type="ORF">ACH5RR_006182</name>
</gene>
<proteinExistence type="predicted"/>
<protein>
    <submittedName>
        <fullName evidence="1">Uncharacterized protein</fullName>
    </submittedName>
</protein>
<dbReference type="Proteomes" id="UP001630127">
    <property type="component" value="Unassembled WGS sequence"/>
</dbReference>